<dbReference type="EMBL" id="JBHSPB010000024">
    <property type="protein sequence ID" value="MFC5724116.1"/>
    <property type="molecule type" value="Genomic_DNA"/>
</dbReference>
<reference evidence="3" key="1">
    <citation type="journal article" date="2019" name="Int. J. Syst. Evol. Microbiol.">
        <title>The Global Catalogue of Microorganisms (GCM) 10K type strain sequencing project: providing services to taxonomists for standard genome sequencing and annotation.</title>
        <authorList>
            <consortium name="The Broad Institute Genomics Platform"/>
            <consortium name="The Broad Institute Genome Sequencing Center for Infectious Disease"/>
            <person name="Wu L."/>
            <person name="Ma J."/>
        </authorList>
    </citation>
    <scope>NUCLEOTIDE SEQUENCE [LARGE SCALE GENOMIC DNA]</scope>
    <source>
        <strain evidence="3">CGMCC 4.7304</strain>
    </source>
</reference>
<organism evidence="2 3">
    <name type="scientific">Streptomyces gamaensis</name>
    <dbReference type="NCBI Taxonomy" id="1763542"/>
    <lineage>
        <taxon>Bacteria</taxon>
        <taxon>Bacillati</taxon>
        <taxon>Actinomycetota</taxon>
        <taxon>Actinomycetes</taxon>
        <taxon>Kitasatosporales</taxon>
        <taxon>Streptomycetaceae</taxon>
        <taxon>Streptomyces</taxon>
    </lineage>
</organism>
<gene>
    <name evidence="2" type="ORF">ACFP1Z_28505</name>
</gene>
<dbReference type="InterPro" id="IPR007278">
    <property type="entry name" value="DUF397"/>
</dbReference>
<evidence type="ECO:0000313" key="2">
    <source>
        <dbReference type="EMBL" id="MFC5724116.1"/>
    </source>
</evidence>
<evidence type="ECO:0000259" key="1">
    <source>
        <dbReference type="Pfam" id="PF04149"/>
    </source>
</evidence>
<evidence type="ECO:0000313" key="3">
    <source>
        <dbReference type="Proteomes" id="UP001596083"/>
    </source>
</evidence>
<dbReference type="Proteomes" id="UP001596083">
    <property type="component" value="Unassembled WGS sequence"/>
</dbReference>
<protein>
    <submittedName>
        <fullName evidence="2">DUF397 domain-containing protein</fullName>
    </submittedName>
</protein>
<name>A0ABW0Z5M2_9ACTN</name>
<proteinExistence type="predicted"/>
<dbReference type="Pfam" id="PF04149">
    <property type="entry name" value="DUF397"/>
    <property type="match status" value="1"/>
</dbReference>
<keyword evidence="3" id="KW-1185">Reference proteome</keyword>
<accession>A0ABW0Z5M2</accession>
<dbReference type="RefSeq" id="WP_390320550.1">
    <property type="nucleotide sequence ID" value="NZ_JBHSPB010000024.1"/>
</dbReference>
<sequence length="124" mass="13333">MNGPKAELYAHDLSAATWRKSSHSGGEGNCVEITDLPGGGLAVRDSKDTRLHPLRFTAEAWDAFRVGVLSRDLYAVRRSPSALQPALTQIGSRATTKPARSVLRTVQAAGRPGSQAHRLRPPHA</sequence>
<comment type="caution">
    <text evidence="2">The sequence shown here is derived from an EMBL/GenBank/DDBJ whole genome shotgun (WGS) entry which is preliminary data.</text>
</comment>
<feature type="domain" description="DUF397" evidence="1">
    <location>
        <begin position="16"/>
        <end position="68"/>
    </location>
</feature>